<dbReference type="GO" id="GO:0008270">
    <property type="term" value="F:zinc ion binding"/>
    <property type="evidence" value="ECO:0007669"/>
    <property type="project" value="InterPro"/>
</dbReference>
<gene>
    <name evidence="6" type="ORF">FYJ80_03500</name>
</gene>
<keyword evidence="2 3" id="KW-0862">Zinc</keyword>
<dbReference type="InterPro" id="IPR051804">
    <property type="entry name" value="Carb_Metab_Reg_Kinase/Isom"/>
</dbReference>
<accession>A0A7X2PCG4</accession>
<reference evidence="6 7" key="1">
    <citation type="submission" date="2019-08" db="EMBL/GenBank/DDBJ databases">
        <title>In-depth cultivation of the pig gut microbiome towards novel bacterial diversity and tailored functional studies.</title>
        <authorList>
            <person name="Wylensek D."/>
            <person name="Hitch T.C.A."/>
            <person name="Clavel T."/>
        </authorList>
    </citation>
    <scope>NUCLEOTIDE SEQUENCE [LARGE SCALE GENOMIC DNA]</scope>
    <source>
        <strain evidence="6 7">NM-380-WT-3C1</strain>
    </source>
</reference>
<name>A0A7X2PCG4_9SPIO</name>
<dbReference type="GO" id="GO:0005975">
    <property type="term" value="P:carbohydrate metabolic process"/>
    <property type="evidence" value="ECO:0007669"/>
    <property type="project" value="InterPro"/>
</dbReference>
<feature type="binding site" evidence="3">
    <location>
        <position position="188"/>
    </location>
    <ligand>
        <name>Zn(2+)</name>
        <dbReference type="ChEBI" id="CHEBI:29105"/>
    </ligand>
</feature>
<comment type="caution">
    <text evidence="6">The sequence shown here is derived from an EMBL/GenBank/DDBJ whole genome shotgun (WGS) entry which is preliminary data.</text>
</comment>
<keyword evidence="6" id="KW-0413">Isomerase</keyword>
<dbReference type="AlphaFoldDB" id="A0A7X2PCG4"/>
<dbReference type="RefSeq" id="WP_154424747.1">
    <property type="nucleotide sequence ID" value="NZ_VUNN01000004.1"/>
</dbReference>
<keyword evidence="7" id="KW-1185">Reference proteome</keyword>
<evidence type="ECO:0000259" key="5">
    <source>
        <dbReference type="Pfam" id="PF20511"/>
    </source>
</evidence>
<organism evidence="6 7">
    <name type="scientific">Bullifex porci</name>
    <dbReference type="NCBI Taxonomy" id="2606638"/>
    <lineage>
        <taxon>Bacteria</taxon>
        <taxon>Pseudomonadati</taxon>
        <taxon>Spirochaetota</taxon>
        <taxon>Spirochaetia</taxon>
        <taxon>Spirochaetales</taxon>
        <taxon>Spirochaetaceae</taxon>
        <taxon>Bullifex</taxon>
    </lineage>
</organism>
<feature type="domain" description="Phosphomannose isomerase type I catalytic" evidence="5">
    <location>
        <begin position="59"/>
        <end position="121"/>
    </location>
</feature>
<dbReference type="GO" id="GO:0004476">
    <property type="term" value="F:mannose-6-phosphate isomerase activity"/>
    <property type="evidence" value="ECO:0007669"/>
    <property type="project" value="InterPro"/>
</dbReference>
<dbReference type="CDD" id="cd07010">
    <property type="entry name" value="cupin_PMI_type_I_N_bac"/>
    <property type="match status" value="1"/>
</dbReference>
<dbReference type="Pfam" id="PF20511">
    <property type="entry name" value="PMI_typeI_cat"/>
    <property type="match status" value="1"/>
</dbReference>
<protein>
    <submittedName>
        <fullName evidence="6">Mannose-6-phosphate isomerase</fullName>
    </submittedName>
</protein>
<dbReference type="Gene3D" id="2.60.120.10">
    <property type="entry name" value="Jelly Rolls"/>
    <property type="match status" value="1"/>
</dbReference>
<proteinExistence type="predicted"/>
<comment type="cofactor">
    <cofactor evidence="3">
        <name>Zn(2+)</name>
        <dbReference type="ChEBI" id="CHEBI:29105"/>
    </cofactor>
    <text evidence="3">Binds 1 zinc ion per subunit.</text>
</comment>
<dbReference type="InterPro" id="IPR014710">
    <property type="entry name" value="RmlC-like_jellyroll"/>
</dbReference>
<dbReference type="PANTHER" id="PTHR42742">
    <property type="entry name" value="TRANSCRIPTIONAL REPRESSOR MPRA"/>
    <property type="match status" value="1"/>
</dbReference>
<dbReference type="InterPro" id="IPR014628">
    <property type="entry name" value="Man6P_isomerase_Firm_short"/>
</dbReference>
<evidence type="ECO:0000313" key="7">
    <source>
        <dbReference type="Proteomes" id="UP000460549"/>
    </source>
</evidence>
<dbReference type="SUPFAM" id="SSF51182">
    <property type="entry name" value="RmlC-like cupins"/>
    <property type="match status" value="1"/>
</dbReference>
<evidence type="ECO:0000313" key="6">
    <source>
        <dbReference type="EMBL" id="MSU05845.1"/>
    </source>
</evidence>
<dbReference type="PIRSF" id="PIRSF036894">
    <property type="entry name" value="PMI_Firm_short"/>
    <property type="match status" value="1"/>
</dbReference>
<dbReference type="EMBL" id="VUNN01000004">
    <property type="protein sequence ID" value="MSU05845.1"/>
    <property type="molecule type" value="Genomic_DNA"/>
</dbReference>
<dbReference type="InterPro" id="IPR011051">
    <property type="entry name" value="RmlC_Cupin_sf"/>
</dbReference>
<sequence length="349" mass="39193">MIIKLDNPRAWRTYCGGKKLDELEGKENPKISHFPEEWIISCVTANNGSHSLGPEEGLSHALESGITLKSIIEEDPRRMLGSTHYKKYGSTPGVLIKLIDSAERLSVQVHPNKEKARSLFNSQFGKTECWHILGGDDPNIYIGFKEGVTRDEWKNYFDVQDISGMLSCLHHVKAKIGDTFLIRGGVPHAIGKDTFLMEIQEPTDYTIRVERTTPSGLVIDDILCHQGLGFYKMFDCFDYNGTSEEELFKTALCVKNIISSNIGYELSSLISYDMTDCFSMESLKLKKGYQYKLSSAKSFIGLYIMNGKGFIDDESYKGGEQLFISASNDEALISAKEDSLIYIFHGPKV</sequence>
<feature type="binding site" evidence="3">
    <location>
        <position position="110"/>
    </location>
    <ligand>
        <name>Zn(2+)</name>
        <dbReference type="ChEBI" id="CHEBI:29105"/>
    </ligand>
</feature>
<evidence type="ECO:0000256" key="3">
    <source>
        <dbReference type="PIRSR" id="PIRSR036894-1"/>
    </source>
</evidence>
<dbReference type="InterPro" id="IPR046457">
    <property type="entry name" value="PMI_typeI_cat"/>
</dbReference>
<dbReference type="Proteomes" id="UP000460549">
    <property type="component" value="Unassembled WGS sequence"/>
</dbReference>
<dbReference type="PANTHER" id="PTHR42742:SF3">
    <property type="entry name" value="FRUCTOKINASE"/>
    <property type="match status" value="1"/>
</dbReference>
<feature type="binding site" evidence="3">
    <location>
        <position position="128"/>
    </location>
    <ligand>
        <name>Zn(2+)</name>
        <dbReference type="ChEBI" id="CHEBI:29105"/>
    </ligand>
</feature>
<evidence type="ECO:0000256" key="1">
    <source>
        <dbReference type="ARBA" id="ARBA00022723"/>
    </source>
</evidence>
<feature type="active site" evidence="4">
    <location>
        <position position="208"/>
    </location>
</feature>
<evidence type="ECO:0000256" key="4">
    <source>
        <dbReference type="PIRSR" id="PIRSR036894-2"/>
    </source>
</evidence>
<keyword evidence="1 3" id="KW-0479">Metal-binding</keyword>
<evidence type="ECO:0000256" key="2">
    <source>
        <dbReference type="ARBA" id="ARBA00022833"/>
    </source>
</evidence>